<evidence type="ECO:0000256" key="2">
    <source>
        <dbReference type="ARBA" id="ARBA00007171"/>
    </source>
</evidence>
<comment type="similarity">
    <text evidence="2">Belongs to the transpeptidase family.</text>
</comment>
<evidence type="ECO:0000259" key="6">
    <source>
        <dbReference type="Pfam" id="PF03717"/>
    </source>
</evidence>
<dbReference type="PANTHER" id="PTHR30627">
    <property type="entry name" value="PEPTIDOGLYCAN D,D-TRANSPEPTIDASE"/>
    <property type="match status" value="1"/>
</dbReference>
<dbReference type="InterPro" id="IPR036138">
    <property type="entry name" value="PBP_dimer_sf"/>
</dbReference>
<comment type="caution">
    <text evidence="7">The sequence shown here is derived from an EMBL/GenBank/DDBJ whole genome shotgun (WGS) entry which is preliminary data.</text>
</comment>
<dbReference type="RefSeq" id="WP_345454172.1">
    <property type="nucleotide sequence ID" value="NZ_BAABKG010000001.1"/>
</dbReference>
<feature type="signal peptide" evidence="4">
    <location>
        <begin position="1"/>
        <end position="27"/>
    </location>
</feature>
<feature type="domain" description="Penicillin-binding protein transpeptidase" evidence="5">
    <location>
        <begin position="363"/>
        <end position="637"/>
    </location>
</feature>
<dbReference type="Pfam" id="PF03717">
    <property type="entry name" value="PBP_dimer"/>
    <property type="match status" value="1"/>
</dbReference>
<evidence type="ECO:0000256" key="4">
    <source>
        <dbReference type="SAM" id="SignalP"/>
    </source>
</evidence>
<feature type="domain" description="Penicillin-binding protein dimerisation" evidence="6">
    <location>
        <begin position="160"/>
        <end position="323"/>
    </location>
</feature>
<evidence type="ECO:0000313" key="7">
    <source>
        <dbReference type="EMBL" id="GAA5142038.1"/>
    </source>
</evidence>
<name>A0ABP9P7H6_9ACTN</name>
<sequence length="641" mass="65855">MRIARSAALRPALAAPLALLLAATLVACSEDEPDPADAGEKADGTAAALVEGLASGDLRDVPFTELTGAEATKDFEGVVAEMDDIEPTVELGTVAEDGDSASATLTWTWPLIEGEDWTYKAPVALERGSVDDSEEWAIVWDHSVVEPSLNANSVLEADPVSAERGDIVGANDAKLVTNRPVVRVGIDRTQVGKGQAGASAEQLAQLAGIDVGSFVSAVEGAGDQAFVEGIVLREDDVPPALLSGYESIKGARLIADEIPLGPTRDFAAPILGTVGEVSAEMIKADPTLEVGDRVGLSGLEARYEDQLRGAEGVVVSAVGTDGAAREIHRTKGGKGKNLVITLDEGLQTEAESLLANTTPASALVAIRPSDGAILAAANGPGNGDQNLATFGQYAPGSTFKSVSSLALLRRGLKPDDVVDCSSTVIVDGAQFENYDDYPSSGLGNVPFRTALANSCNTAFIRERTRLKGSDLADAAASLGLGVDHDLGFPAYFGQVPPPETETGAAADMIGQGTVLASPMAMATVIASIQNGSLVVPRLVEQVDVAPPDGVEPVTEGEAEQLRSLLRSVVTDGSGGFLLSLPGPEVIAKTGTAEFQDGDQLKTHAWMVGAQGDLAVAVFVEEGSSGSGTAGPILEAFLRAAG</sequence>
<accession>A0ABP9P7H6</accession>
<evidence type="ECO:0000256" key="1">
    <source>
        <dbReference type="ARBA" id="ARBA00004370"/>
    </source>
</evidence>
<dbReference type="InterPro" id="IPR012338">
    <property type="entry name" value="Beta-lactam/transpept-like"/>
</dbReference>
<dbReference type="EMBL" id="BAABKG010000001">
    <property type="protein sequence ID" value="GAA5142038.1"/>
    <property type="molecule type" value="Genomic_DNA"/>
</dbReference>
<dbReference type="InterPro" id="IPR050515">
    <property type="entry name" value="Beta-lactam/transpept"/>
</dbReference>
<dbReference type="Gene3D" id="3.40.710.10">
    <property type="entry name" value="DD-peptidase/beta-lactamase superfamily"/>
    <property type="match status" value="1"/>
</dbReference>
<dbReference type="PANTHER" id="PTHR30627:SF24">
    <property type="entry name" value="PENICILLIN-BINDING PROTEIN 4B"/>
    <property type="match status" value="1"/>
</dbReference>
<evidence type="ECO:0000313" key="8">
    <source>
        <dbReference type="Proteomes" id="UP001500221"/>
    </source>
</evidence>
<evidence type="ECO:0000259" key="5">
    <source>
        <dbReference type="Pfam" id="PF00905"/>
    </source>
</evidence>
<dbReference type="SUPFAM" id="SSF56601">
    <property type="entry name" value="beta-lactamase/transpeptidase-like"/>
    <property type="match status" value="1"/>
</dbReference>
<reference evidence="8" key="1">
    <citation type="journal article" date="2019" name="Int. J. Syst. Evol. Microbiol.">
        <title>The Global Catalogue of Microorganisms (GCM) 10K type strain sequencing project: providing services to taxonomists for standard genome sequencing and annotation.</title>
        <authorList>
            <consortium name="The Broad Institute Genomics Platform"/>
            <consortium name="The Broad Institute Genome Sequencing Center for Infectious Disease"/>
            <person name="Wu L."/>
            <person name="Ma J."/>
        </authorList>
    </citation>
    <scope>NUCLEOTIDE SEQUENCE [LARGE SCALE GENOMIC DNA]</scope>
    <source>
        <strain evidence="8">JCM 18459</strain>
    </source>
</reference>
<protein>
    <submittedName>
        <fullName evidence="7">Penicillin-binding transpeptidase domain-containing protein</fullName>
    </submittedName>
</protein>
<feature type="chain" id="PRO_5046890084" evidence="4">
    <location>
        <begin position="28"/>
        <end position="641"/>
    </location>
</feature>
<dbReference type="InterPro" id="IPR005311">
    <property type="entry name" value="PBP_dimer"/>
</dbReference>
<keyword evidence="8" id="KW-1185">Reference proteome</keyword>
<dbReference type="Pfam" id="PF00905">
    <property type="entry name" value="Transpeptidase"/>
    <property type="match status" value="1"/>
</dbReference>
<organism evidence="7 8">
    <name type="scientific">Nocardioides marinquilinus</name>
    <dbReference type="NCBI Taxonomy" id="1210400"/>
    <lineage>
        <taxon>Bacteria</taxon>
        <taxon>Bacillati</taxon>
        <taxon>Actinomycetota</taxon>
        <taxon>Actinomycetes</taxon>
        <taxon>Propionibacteriales</taxon>
        <taxon>Nocardioidaceae</taxon>
        <taxon>Nocardioides</taxon>
    </lineage>
</organism>
<gene>
    <name evidence="7" type="ORF">GCM10023340_04860</name>
</gene>
<keyword evidence="4" id="KW-0732">Signal</keyword>
<dbReference type="PROSITE" id="PS51257">
    <property type="entry name" value="PROKAR_LIPOPROTEIN"/>
    <property type="match status" value="1"/>
</dbReference>
<dbReference type="Gene3D" id="3.90.1310.10">
    <property type="entry name" value="Penicillin-binding protein 2a (Domain 2)"/>
    <property type="match status" value="1"/>
</dbReference>
<keyword evidence="3" id="KW-0472">Membrane</keyword>
<evidence type="ECO:0000256" key="3">
    <source>
        <dbReference type="ARBA" id="ARBA00023136"/>
    </source>
</evidence>
<dbReference type="SUPFAM" id="SSF56519">
    <property type="entry name" value="Penicillin binding protein dimerisation domain"/>
    <property type="match status" value="1"/>
</dbReference>
<proteinExistence type="inferred from homology"/>
<comment type="subcellular location">
    <subcellularLocation>
        <location evidence="1">Membrane</location>
    </subcellularLocation>
</comment>
<dbReference type="Proteomes" id="UP001500221">
    <property type="component" value="Unassembled WGS sequence"/>
</dbReference>
<dbReference type="InterPro" id="IPR001460">
    <property type="entry name" value="PCN-bd_Tpept"/>
</dbReference>